<keyword evidence="2" id="KW-0732">Signal</keyword>
<dbReference type="Proteomes" id="UP001164776">
    <property type="component" value="Unassembled WGS sequence"/>
</dbReference>
<evidence type="ECO:0008006" key="5">
    <source>
        <dbReference type="Google" id="ProtNLM"/>
    </source>
</evidence>
<feature type="chain" id="PRO_5040733198" description="Cysteine proteinase inhibitor" evidence="2">
    <location>
        <begin position="21"/>
        <end position="143"/>
    </location>
</feature>
<dbReference type="OrthoDB" id="678331at2759"/>
<accession>A0A9W7XBP2</accession>
<evidence type="ECO:0000256" key="2">
    <source>
        <dbReference type="SAM" id="SignalP"/>
    </source>
</evidence>
<feature type="compositionally biased region" description="Basic and acidic residues" evidence="1">
    <location>
        <begin position="42"/>
        <end position="51"/>
    </location>
</feature>
<sequence length="143" mass="15440">MWSSSPVLVIFLVLVPLALAARPSTTAIGAPSQLGDAATTSELREHEHVGRDAPAPVDGDDAFYHKVGKFAVWVYSMWHEIKPVPELEEVLSASTRPAEGGAVDYVLVLRVARLGTCRALVWGVPSEGSQDWKLKYFEPAVGA</sequence>
<evidence type="ECO:0000313" key="4">
    <source>
        <dbReference type="Proteomes" id="UP001164776"/>
    </source>
</evidence>
<keyword evidence="4" id="KW-1185">Reference proteome</keyword>
<organism evidence="3 4">
    <name type="scientific">Paspalum vaginatum</name>
    <name type="common">seashore paspalum</name>
    <dbReference type="NCBI Taxonomy" id="158149"/>
    <lineage>
        <taxon>Eukaryota</taxon>
        <taxon>Viridiplantae</taxon>
        <taxon>Streptophyta</taxon>
        <taxon>Embryophyta</taxon>
        <taxon>Tracheophyta</taxon>
        <taxon>Spermatophyta</taxon>
        <taxon>Magnoliopsida</taxon>
        <taxon>Liliopsida</taxon>
        <taxon>Poales</taxon>
        <taxon>Poaceae</taxon>
        <taxon>PACMAD clade</taxon>
        <taxon>Panicoideae</taxon>
        <taxon>Andropogonodae</taxon>
        <taxon>Paspaleae</taxon>
        <taxon>Paspalinae</taxon>
        <taxon>Paspalum</taxon>
    </lineage>
</organism>
<feature type="signal peptide" evidence="2">
    <location>
        <begin position="1"/>
        <end position="20"/>
    </location>
</feature>
<protein>
    <recommendedName>
        <fullName evidence="5">Cysteine proteinase inhibitor</fullName>
    </recommendedName>
</protein>
<comment type="caution">
    <text evidence="3">The sequence shown here is derived from an EMBL/GenBank/DDBJ whole genome shotgun (WGS) entry which is preliminary data.</text>
</comment>
<dbReference type="EMBL" id="MU629445">
    <property type="protein sequence ID" value="KAJ1257055.1"/>
    <property type="molecule type" value="Genomic_DNA"/>
</dbReference>
<gene>
    <name evidence="3" type="ORF">BS78_K230100</name>
</gene>
<feature type="region of interest" description="Disordered" evidence="1">
    <location>
        <begin position="30"/>
        <end position="52"/>
    </location>
</feature>
<reference evidence="3 4" key="1">
    <citation type="submission" date="2022-10" db="EMBL/GenBank/DDBJ databases">
        <title>WGS assembly of Paspalum vaginatum 540-79.</title>
        <authorList>
            <person name="Sun G."/>
            <person name="Wase N."/>
            <person name="Shu S."/>
            <person name="Jenkins J."/>
            <person name="Zhou B."/>
            <person name="Torres-Rodriguez J."/>
            <person name="Chen C."/>
            <person name="Sandor L."/>
            <person name="Plott C."/>
            <person name="Yoshinga Y."/>
            <person name="Daum C."/>
            <person name="Qi P."/>
            <person name="Barry K."/>
            <person name="Lipzen A."/>
            <person name="Berry L."/>
            <person name="Pedersen C."/>
            <person name="Gottilla T."/>
            <person name="Foltz A."/>
            <person name="Yu H."/>
            <person name="O'Malley R."/>
            <person name="Zhang C."/>
            <person name="Devos K."/>
            <person name="Sigmon B."/>
            <person name="Yu B."/>
            <person name="Obata T."/>
            <person name="Schmutz J."/>
            <person name="Schnable J."/>
        </authorList>
    </citation>
    <scope>NUCLEOTIDE SEQUENCE [LARGE SCALE GENOMIC DNA]</scope>
    <source>
        <strain evidence="4">cv. 540-79</strain>
    </source>
</reference>
<name>A0A9W7XBP2_9POAL</name>
<evidence type="ECO:0000313" key="3">
    <source>
        <dbReference type="EMBL" id="KAJ1257055.1"/>
    </source>
</evidence>
<evidence type="ECO:0000256" key="1">
    <source>
        <dbReference type="SAM" id="MobiDB-lite"/>
    </source>
</evidence>
<proteinExistence type="predicted"/>
<dbReference type="AlphaFoldDB" id="A0A9W7XBP2"/>